<evidence type="ECO:0000256" key="1">
    <source>
        <dbReference type="SAM" id="MobiDB-lite"/>
    </source>
</evidence>
<reference evidence="2 6" key="1">
    <citation type="submission" date="2015-09" db="EMBL/GenBank/DDBJ databases">
        <authorList>
            <consortium name="Pathogen Informatics"/>
        </authorList>
    </citation>
    <scope>NUCLEOTIDE SEQUENCE [LARGE SCALE GENOMIC DNA]</scope>
    <source>
        <strain evidence="2 6">2789STDY5608850</strain>
    </source>
</reference>
<dbReference type="Proteomes" id="UP000261257">
    <property type="component" value="Unassembled WGS sequence"/>
</dbReference>
<dbReference type="AlphaFoldDB" id="A0A174MDU6"/>
<dbReference type="EMBL" id="QTJW01000020">
    <property type="protein sequence ID" value="RGD67956.1"/>
    <property type="molecule type" value="Genomic_DNA"/>
</dbReference>
<evidence type="ECO:0000313" key="4">
    <source>
        <dbReference type="EMBL" id="RGJ08501.1"/>
    </source>
</evidence>
<evidence type="ECO:0000313" key="9">
    <source>
        <dbReference type="Proteomes" id="UP000263014"/>
    </source>
</evidence>
<proteinExistence type="predicted"/>
<dbReference type="EMBL" id="QSON01000001">
    <property type="protein sequence ID" value="RGJ08501.1"/>
    <property type="molecule type" value="Genomic_DNA"/>
</dbReference>
<dbReference type="Proteomes" id="UP000261023">
    <property type="component" value="Unassembled WGS sequence"/>
</dbReference>
<evidence type="ECO:0000313" key="3">
    <source>
        <dbReference type="EMBL" id="RGD67956.1"/>
    </source>
</evidence>
<evidence type="ECO:0000313" key="6">
    <source>
        <dbReference type="Proteomes" id="UP000095651"/>
    </source>
</evidence>
<sequence>MYSSFEQRARQRGAYTIQEFENTHGRPGKSRTPISGYNPKKAMKQAEKAYLESMGIHKKSLFQRIKGLFIS</sequence>
<organism evidence="2 6">
    <name type="scientific">Hungatella hathewayi</name>
    <dbReference type="NCBI Taxonomy" id="154046"/>
    <lineage>
        <taxon>Bacteria</taxon>
        <taxon>Bacillati</taxon>
        <taxon>Bacillota</taxon>
        <taxon>Clostridia</taxon>
        <taxon>Lachnospirales</taxon>
        <taxon>Lachnospiraceae</taxon>
        <taxon>Hungatella</taxon>
    </lineage>
</organism>
<evidence type="ECO:0000313" key="7">
    <source>
        <dbReference type="Proteomes" id="UP000261023"/>
    </source>
</evidence>
<dbReference type="EMBL" id="CYZE01000025">
    <property type="protein sequence ID" value="CUP33486.1"/>
    <property type="molecule type" value="Genomic_DNA"/>
</dbReference>
<evidence type="ECO:0000313" key="8">
    <source>
        <dbReference type="Proteomes" id="UP000261257"/>
    </source>
</evidence>
<dbReference type="EMBL" id="QSSQ01000049">
    <property type="protein sequence ID" value="RGL94783.1"/>
    <property type="molecule type" value="Genomic_DNA"/>
</dbReference>
<protein>
    <submittedName>
        <fullName evidence="2">Uncharacterized protein</fullName>
    </submittedName>
</protein>
<evidence type="ECO:0000313" key="5">
    <source>
        <dbReference type="EMBL" id="RGL94783.1"/>
    </source>
</evidence>
<accession>A0A174MDU6</accession>
<feature type="region of interest" description="Disordered" evidence="1">
    <location>
        <begin position="1"/>
        <end position="39"/>
    </location>
</feature>
<evidence type="ECO:0000313" key="2">
    <source>
        <dbReference type="EMBL" id="CUP33486.1"/>
    </source>
</evidence>
<dbReference type="RefSeq" id="WP_025530798.1">
    <property type="nucleotide sequence ID" value="NZ_CABIXC010000025.1"/>
</dbReference>
<dbReference type="OrthoDB" id="9886972at2"/>
<gene>
    <name evidence="3" type="ORF">DWX31_24685</name>
    <name evidence="5" type="ORF">DXC39_28675</name>
    <name evidence="4" type="ORF">DXD79_03700</name>
    <name evidence="2" type="ORF">ERS852407_05635</name>
</gene>
<dbReference type="Proteomes" id="UP000095651">
    <property type="component" value="Unassembled WGS sequence"/>
</dbReference>
<name>A0A174MDU6_9FIRM</name>
<dbReference type="Proteomes" id="UP000263014">
    <property type="component" value="Unassembled WGS sequence"/>
</dbReference>
<reference evidence="7 8" key="2">
    <citation type="submission" date="2018-08" db="EMBL/GenBank/DDBJ databases">
        <title>A genome reference for cultivated species of the human gut microbiota.</title>
        <authorList>
            <person name="Zou Y."/>
            <person name="Xue W."/>
            <person name="Luo G."/>
        </authorList>
    </citation>
    <scope>NUCLEOTIDE SEQUENCE [LARGE SCALE GENOMIC DNA]</scope>
    <source>
        <strain evidence="3 7">AF19-13AC</strain>
        <strain evidence="5 8">TF05-11AC</strain>
        <strain evidence="4 9">TM09-12</strain>
    </source>
</reference>